<evidence type="ECO:0000256" key="2">
    <source>
        <dbReference type="ARBA" id="ARBA00010781"/>
    </source>
</evidence>
<dbReference type="GO" id="GO:0005576">
    <property type="term" value="C:extracellular region"/>
    <property type="evidence" value="ECO:0007669"/>
    <property type="project" value="UniProtKB-SubCell"/>
</dbReference>
<feature type="compositionally biased region" description="Polar residues" evidence="10">
    <location>
        <begin position="27"/>
        <end position="37"/>
    </location>
</feature>
<dbReference type="Proteomes" id="UP000188268">
    <property type="component" value="Unassembled WGS sequence"/>
</dbReference>
<evidence type="ECO:0000256" key="10">
    <source>
        <dbReference type="SAM" id="MobiDB-lite"/>
    </source>
</evidence>
<comment type="caution">
    <text evidence="11">The sequence shown here is derived from an EMBL/GenBank/DDBJ whole genome shotgun (WGS) entry which is preliminary data.</text>
</comment>
<name>A0A1R3GEA8_COCAP</name>
<keyword evidence="6 9" id="KW-0732">Signal</keyword>
<dbReference type="GO" id="GO:0008283">
    <property type="term" value="P:cell population proliferation"/>
    <property type="evidence" value="ECO:0007669"/>
    <property type="project" value="UniProtKB-UniRule"/>
</dbReference>
<evidence type="ECO:0000256" key="5">
    <source>
        <dbReference type="ARBA" id="ARBA00022641"/>
    </source>
</evidence>
<dbReference type="EMBL" id="AWWV01014502">
    <property type="protein sequence ID" value="OMO56434.1"/>
    <property type="molecule type" value="Genomic_DNA"/>
</dbReference>
<dbReference type="GO" id="GO:0030154">
    <property type="term" value="P:cell differentiation"/>
    <property type="evidence" value="ECO:0007669"/>
    <property type="project" value="UniProtKB-UniRule"/>
</dbReference>
<feature type="region of interest" description="Disordered" evidence="10">
    <location>
        <begin position="23"/>
        <end position="52"/>
    </location>
</feature>
<keyword evidence="8 9" id="KW-0339">Growth factor</keyword>
<dbReference type="OMA" id="GRMEGCE"/>
<sequence>MAKLATLFILTLFLLSTLSFATRSGPVFSTDSSAKTQSEGVETEESEGVEVSCEGVNEDECLMRRTLAAHLDYIYTQKQKP</sequence>
<evidence type="ECO:0000313" key="11">
    <source>
        <dbReference type="EMBL" id="OMO56434.1"/>
    </source>
</evidence>
<evidence type="ECO:0000256" key="7">
    <source>
        <dbReference type="ARBA" id="ARBA00022782"/>
    </source>
</evidence>
<dbReference type="PANTHER" id="PTHR33285:SF28">
    <property type="entry name" value="PHYTOSULFOKINE"/>
    <property type="match status" value="1"/>
</dbReference>
<keyword evidence="4 9" id="KW-0964">Secreted</keyword>
<evidence type="ECO:0000256" key="1">
    <source>
        <dbReference type="ARBA" id="ARBA00004613"/>
    </source>
</evidence>
<comment type="subcellular location">
    <subcellularLocation>
        <location evidence="1 9">Secreted</location>
    </subcellularLocation>
</comment>
<keyword evidence="7 9" id="KW-0221">Differentiation</keyword>
<dbReference type="Gramene" id="OMO56434">
    <property type="protein sequence ID" value="OMO56434"/>
    <property type="gene ID" value="CCACVL1_26558"/>
</dbReference>
<organism evidence="11 12">
    <name type="scientific">Corchorus capsularis</name>
    <name type="common">Jute</name>
    <dbReference type="NCBI Taxonomy" id="210143"/>
    <lineage>
        <taxon>Eukaryota</taxon>
        <taxon>Viridiplantae</taxon>
        <taxon>Streptophyta</taxon>
        <taxon>Embryophyta</taxon>
        <taxon>Tracheophyta</taxon>
        <taxon>Spermatophyta</taxon>
        <taxon>Magnoliopsida</taxon>
        <taxon>eudicotyledons</taxon>
        <taxon>Gunneridae</taxon>
        <taxon>Pentapetalae</taxon>
        <taxon>rosids</taxon>
        <taxon>malvids</taxon>
        <taxon>Malvales</taxon>
        <taxon>Malvaceae</taxon>
        <taxon>Grewioideae</taxon>
        <taxon>Apeibeae</taxon>
        <taxon>Corchorus</taxon>
    </lineage>
</organism>
<comment type="function">
    <text evidence="9">Promotes plant cell differentiation, organogenesis and somatic embryogenesis as well as cell proliferation.</text>
</comment>
<evidence type="ECO:0000256" key="6">
    <source>
        <dbReference type="ARBA" id="ARBA00022729"/>
    </source>
</evidence>
<dbReference type="PANTHER" id="PTHR33285">
    <property type="entry name" value="PHYTOSULFOKINES 3"/>
    <property type="match status" value="1"/>
</dbReference>
<dbReference type="Pfam" id="PF06404">
    <property type="entry name" value="PSK"/>
    <property type="match status" value="1"/>
</dbReference>
<proteinExistence type="inferred from homology"/>
<accession>A0A1R3GEA8</accession>
<comment type="PTM">
    <text evidence="9">PSK-alpha is produced by endopeptidase digestion. PSK-beta is produced from PSK-alpha by exopeptidase digestion.</text>
</comment>
<dbReference type="GO" id="GO:0008083">
    <property type="term" value="F:growth factor activity"/>
    <property type="evidence" value="ECO:0007669"/>
    <property type="project" value="UniProtKB-UniRule"/>
</dbReference>
<evidence type="ECO:0000256" key="4">
    <source>
        <dbReference type="ARBA" id="ARBA00022525"/>
    </source>
</evidence>
<comment type="similarity">
    <text evidence="2 9">Belongs to the phytosulfokine family.</text>
</comment>
<dbReference type="STRING" id="210143.A0A1R3GEA8"/>
<feature type="chain" id="PRO_5031611313" description="Phytosulfokine" evidence="9">
    <location>
        <begin position="22"/>
        <end position="81"/>
    </location>
</feature>
<dbReference type="AlphaFoldDB" id="A0A1R3GEA8"/>
<keyword evidence="12" id="KW-1185">Reference proteome</keyword>
<evidence type="ECO:0000256" key="8">
    <source>
        <dbReference type="ARBA" id="ARBA00023030"/>
    </source>
</evidence>
<evidence type="ECO:0000256" key="9">
    <source>
        <dbReference type="RuleBase" id="RU368031"/>
    </source>
</evidence>
<dbReference type="InterPro" id="IPR009438">
    <property type="entry name" value="Phytosulfokine"/>
</dbReference>
<comment type="PTM">
    <text evidence="9">Sulfation is important for activity and for the binding to a putative membrane receptor.</text>
</comment>
<gene>
    <name evidence="11" type="ORF">CCACVL1_26558</name>
</gene>
<keyword evidence="5 9" id="KW-0765">Sulfation</keyword>
<protein>
    <recommendedName>
        <fullName evidence="9">Phytosulfokine</fullName>
    </recommendedName>
    <component>
        <recommendedName>
            <fullName evidence="9">Phytosulfokine-alpha</fullName>
            <shortName evidence="9">PSK-alpha</shortName>
            <shortName evidence="9">Phytosulfokine-a</shortName>
        </recommendedName>
    </component>
    <component>
        <recommendedName>
            <fullName evidence="9">Phytosulfokine-beta</fullName>
            <shortName evidence="9">PSK-beta</shortName>
            <shortName evidence="9">Phytosulfokine-b</shortName>
        </recommendedName>
    </component>
</protein>
<evidence type="ECO:0000313" key="12">
    <source>
        <dbReference type="Proteomes" id="UP000188268"/>
    </source>
</evidence>
<keyword evidence="3 9" id="KW-0217">Developmental protein</keyword>
<reference evidence="11 12" key="1">
    <citation type="submission" date="2013-09" db="EMBL/GenBank/DDBJ databases">
        <title>Corchorus capsularis genome sequencing.</title>
        <authorList>
            <person name="Alam M."/>
            <person name="Haque M.S."/>
            <person name="Islam M.S."/>
            <person name="Emdad E.M."/>
            <person name="Islam M.M."/>
            <person name="Ahmed B."/>
            <person name="Halim A."/>
            <person name="Hossen Q.M.M."/>
            <person name="Hossain M.Z."/>
            <person name="Ahmed R."/>
            <person name="Khan M.M."/>
            <person name="Islam R."/>
            <person name="Rashid M.M."/>
            <person name="Khan S.A."/>
            <person name="Rahman M.S."/>
            <person name="Alam M."/>
        </authorList>
    </citation>
    <scope>NUCLEOTIDE SEQUENCE [LARGE SCALE GENOMIC DNA]</scope>
    <source>
        <strain evidence="12">cv. CVL-1</strain>
        <tissue evidence="11">Whole seedling</tissue>
    </source>
</reference>
<feature type="signal peptide" evidence="9">
    <location>
        <begin position="1"/>
        <end position="21"/>
    </location>
</feature>
<evidence type="ECO:0000256" key="3">
    <source>
        <dbReference type="ARBA" id="ARBA00022473"/>
    </source>
</evidence>